<evidence type="ECO:0000256" key="3">
    <source>
        <dbReference type="ARBA" id="ARBA00022723"/>
    </source>
</evidence>
<keyword evidence="4" id="KW-0378">Hydrolase</keyword>
<dbReference type="STRING" id="1522189.A0A316W0D5"/>
<dbReference type="InterPro" id="IPR032466">
    <property type="entry name" value="Metal_Hydrolase"/>
</dbReference>
<dbReference type="Pfam" id="PF01026">
    <property type="entry name" value="TatD_DNase"/>
    <property type="match status" value="1"/>
</dbReference>
<evidence type="ECO:0000313" key="6">
    <source>
        <dbReference type="EMBL" id="PWN43306.1"/>
    </source>
</evidence>
<dbReference type="Proteomes" id="UP000245783">
    <property type="component" value="Unassembled WGS sequence"/>
</dbReference>
<dbReference type="GO" id="GO:0046872">
    <property type="term" value="F:metal ion binding"/>
    <property type="evidence" value="ECO:0007669"/>
    <property type="project" value="UniProtKB-KW"/>
</dbReference>
<evidence type="ECO:0000313" key="7">
    <source>
        <dbReference type="Proteomes" id="UP000245783"/>
    </source>
</evidence>
<gene>
    <name evidence="6" type="ORF">IE81DRAFT_365924</name>
</gene>
<dbReference type="SUPFAM" id="SSF51556">
    <property type="entry name" value="Metallo-dependent hydrolases"/>
    <property type="match status" value="1"/>
</dbReference>
<dbReference type="GO" id="GO:0005829">
    <property type="term" value="C:cytosol"/>
    <property type="evidence" value="ECO:0007669"/>
    <property type="project" value="TreeGrafter"/>
</dbReference>
<dbReference type="FunCoup" id="A0A316W0D5">
    <property type="interactions" value="183"/>
</dbReference>
<dbReference type="GeneID" id="37038837"/>
<feature type="region of interest" description="Disordered" evidence="5">
    <location>
        <begin position="1"/>
        <end position="24"/>
    </location>
</feature>
<evidence type="ECO:0000256" key="5">
    <source>
        <dbReference type="SAM" id="MobiDB-lite"/>
    </source>
</evidence>
<dbReference type="Gene3D" id="3.20.20.140">
    <property type="entry name" value="Metal-dependent hydrolases"/>
    <property type="match status" value="1"/>
</dbReference>
<dbReference type="InParanoid" id="A0A316W0D5"/>
<keyword evidence="2" id="KW-0540">Nuclease</keyword>
<name>A0A316W0D5_9BASI</name>
<dbReference type="CDD" id="cd01310">
    <property type="entry name" value="TatD_DNAse"/>
    <property type="match status" value="1"/>
</dbReference>
<evidence type="ECO:0000256" key="2">
    <source>
        <dbReference type="ARBA" id="ARBA00022722"/>
    </source>
</evidence>
<keyword evidence="3" id="KW-0479">Metal-binding</keyword>
<organism evidence="6 7">
    <name type="scientific">Ceraceosorus guamensis</name>
    <dbReference type="NCBI Taxonomy" id="1522189"/>
    <lineage>
        <taxon>Eukaryota</taxon>
        <taxon>Fungi</taxon>
        <taxon>Dikarya</taxon>
        <taxon>Basidiomycota</taxon>
        <taxon>Ustilaginomycotina</taxon>
        <taxon>Exobasidiomycetes</taxon>
        <taxon>Ceraceosorales</taxon>
        <taxon>Ceraceosoraceae</taxon>
        <taxon>Ceraceosorus</taxon>
    </lineage>
</organism>
<keyword evidence="7" id="KW-1185">Reference proteome</keyword>
<accession>A0A316W0D5</accession>
<protein>
    <recommendedName>
        <fullName evidence="8">Mg-dependent DNase</fullName>
    </recommendedName>
</protein>
<sequence length="365" mass="40183">MLNPKRVAAAASAEEDQKQQQAAAQDSLKRQLANLRFIDIGVNLTDGMYSGSYHGHKSHPPDLDSVLGRARKAGVIAQIVTGGSLSESRHALDLAEKHEDLYSTAGCHPTRASEFSKYHKGGPDGYLAALTQLLEAHSAPQDTPQPSKKIVAIGECGLDYDRLHFTGAEEQRKRFAMQLDLQKRFGLPLFLHSRAAHHDFMAIIKPHLGYMRQSRFADKASDKQRWGVVHSFTGSAQEAQDYLDAGFFVSINGCGMKTQENLDALKAVPLERLLLETDAPWCEPRATHASAKHIDAFKKRHPDLAELYYPASSKKEKWDAAKAVKSRNEPCGIGGIAAVVAAVLGKTLEEVVHAAEQNSQWLFRI</sequence>
<evidence type="ECO:0000256" key="4">
    <source>
        <dbReference type="ARBA" id="ARBA00022801"/>
    </source>
</evidence>
<dbReference type="AlphaFoldDB" id="A0A316W0D5"/>
<evidence type="ECO:0000256" key="1">
    <source>
        <dbReference type="ARBA" id="ARBA00009275"/>
    </source>
</evidence>
<dbReference type="OrthoDB" id="6079689at2759"/>
<dbReference type="PANTHER" id="PTHR10060:SF15">
    <property type="entry name" value="DEOXYRIBONUCLEASE TATDN1"/>
    <property type="match status" value="1"/>
</dbReference>
<comment type="similarity">
    <text evidence="1">Belongs to the metallo-dependent hydrolases superfamily. TatD-type hydrolase family.</text>
</comment>
<dbReference type="PROSITE" id="PS01091">
    <property type="entry name" value="TATD_3"/>
    <property type="match status" value="1"/>
</dbReference>
<reference evidence="6 7" key="1">
    <citation type="journal article" date="2018" name="Mol. Biol. Evol.">
        <title>Broad Genomic Sampling Reveals a Smut Pathogenic Ancestry of the Fungal Clade Ustilaginomycotina.</title>
        <authorList>
            <person name="Kijpornyongpan T."/>
            <person name="Mondo S.J."/>
            <person name="Barry K."/>
            <person name="Sandor L."/>
            <person name="Lee J."/>
            <person name="Lipzen A."/>
            <person name="Pangilinan J."/>
            <person name="LaButti K."/>
            <person name="Hainaut M."/>
            <person name="Henrissat B."/>
            <person name="Grigoriev I.V."/>
            <person name="Spatafora J.W."/>
            <person name="Aime M.C."/>
        </authorList>
    </citation>
    <scope>NUCLEOTIDE SEQUENCE [LARGE SCALE GENOMIC DNA]</scope>
    <source>
        <strain evidence="6 7">MCA 4658</strain>
    </source>
</reference>
<dbReference type="GO" id="GO:0008296">
    <property type="term" value="F:3'-5'-DNA exonuclease activity"/>
    <property type="evidence" value="ECO:0007669"/>
    <property type="project" value="TreeGrafter"/>
</dbReference>
<dbReference type="EMBL" id="KZ819371">
    <property type="protein sequence ID" value="PWN43306.1"/>
    <property type="molecule type" value="Genomic_DNA"/>
</dbReference>
<evidence type="ECO:0008006" key="8">
    <source>
        <dbReference type="Google" id="ProtNLM"/>
    </source>
</evidence>
<dbReference type="RefSeq" id="XP_025370466.1">
    <property type="nucleotide sequence ID" value="XM_025516967.1"/>
</dbReference>
<dbReference type="InterPro" id="IPR018228">
    <property type="entry name" value="DNase_TatD-rel_CS"/>
</dbReference>
<dbReference type="InterPro" id="IPR001130">
    <property type="entry name" value="TatD-like"/>
</dbReference>
<dbReference type="PANTHER" id="PTHR10060">
    <property type="entry name" value="TATD FAMILY DEOXYRIBONUCLEASE"/>
    <property type="match status" value="1"/>
</dbReference>
<proteinExistence type="inferred from homology"/>
<dbReference type="InterPro" id="IPR050891">
    <property type="entry name" value="TatD-type_Hydrolase"/>
</dbReference>